<dbReference type="PANTHER" id="PTHR43591:SF24">
    <property type="entry name" value="2-METHOXY-6-POLYPRENYL-1,4-BENZOQUINOL METHYLASE, MITOCHONDRIAL"/>
    <property type="match status" value="1"/>
</dbReference>
<name>A0A1T2X8P0_9BACL</name>
<dbReference type="Gene3D" id="3.40.50.150">
    <property type="entry name" value="Vaccinia Virus protein VP39"/>
    <property type="match status" value="1"/>
</dbReference>
<evidence type="ECO:0000313" key="3">
    <source>
        <dbReference type="Proteomes" id="UP000190188"/>
    </source>
</evidence>
<gene>
    <name evidence="2" type="ORF">BVG16_18705</name>
</gene>
<dbReference type="AlphaFoldDB" id="A0A1T2X8P0"/>
<feature type="domain" description="Methyltransferase type 11" evidence="1">
    <location>
        <begin position="53"/>
        <end position="150"/>
    </location>
</feature>
<organism evidence="2 3">
    <name type="scientific">Paenibacillus selenitireducens</name>
    <dbReference type="NCBI Taxonomy" id="1324314"/>
    <lineage>
        <taxon>Bacteria</taxon>
        <taxon>Bacillati</taxon>
        <taxon>Bacillota</taxon>
        <taxon>Bacilli</taxon>
        <taxon>Bacillales</taxon>
        <taxon>Paenibacillaceae</taxon>
        <taxon>Paenibacillus</taxon>
    </lineage>
</organism>
<dbReference type="EMBL" id="MSZX01000007">
    <property type="protein sequence ID" value="OPA76234.1"/>
    <property type="molecule type" value="Genomic_DNA"/>
</dbReference>
<comment type="caution">
    <text evidence="2">The sequence shown here is derived from an EMBL/GenBank/DDBJ whole genome shotgun (WGS) entry which is preliminary data.</text>
</comment>
<evidence type="ECO:0000259" key="1">
    <source>
        <dbReference type="Pfam" id="PF08241"/>
    </source>
</evidence>
<dbReference type="InterPro" id="IPR013216">
    <property type="entry name" value="Methyltransf_11"/>
</dbReference>
<proteinExistence type="predicted"/>
<dbReference type="Proteomes" id="UP000190188">
    <property type="component" value="Unassembled WGS sequence"/>
</dbReference>
<dbReference type="InterPro" id="IPR029063">
    <property type="entry name" value="SAM-dependent_MTases_sf"/>
</dbReference>
<dbReference type="SUPFAM" id="SSF53335">
    <property type="entry name" value="S-adenosyl-L-methionine-dependent methyltransferases"/>
    <property type="match status" value="1"/>
</dbReference>
<reference evidence="2 3" key="1">
    <citation type="submission" date="2017-01" db="EMBL/GenBank/DDBJ databases">
        <title>Genome analysis of Paenibacillus selenitrireducens ES3-24.</title>
        <authorList>
            <person name="Xu D."/>
            <person name="Yao R."/>
            <person name="Zheng S."/>
        </authorList>
    </citation>
    <scope>NUCLEOTIDE SEQUENCE [LARGE SCALE GENOMIC DNA]</scope>
    <source>
        <strain evidence="2 3">ES3-24</strain>
    </source>
</reference>
<dbReference type="RefSeq" id="WP_078500485.1">
    <property type="nucleotide sequence ID" value="NZ_MSZX01000007.1"/>
</dbReference>
<sequence>MTAEHEKLKAQQYVNSSKFNARIHLHATYSTNIYPWPCWVWDQIEATDHAKVLELGGGNGLLWMANAPRIPPHWDITVTDFSPGMLEDARLNLSSVNPHIQYAVVDAMHIPYLDETFDIVIANHMLYHVKDRKQALSEIRRVLKQDGTFYATTVGSSNMLEMKQLVTAFDPNSRYEQVLESITSNFSLDNGAEQLHAWFQDVQCQRYEDALVVTDADALVEYVLSCNGLETGQMVLDPRQVDSFRDYINHHMKQGGGKIEIRKDSGIFISRS</sequence>
<protein>
    <recommendedName>
        <fullName evidence="1">Methyltransferase type 11 domain-containing protein</fullName>
    </recommendedName>
</protein>
<dbReference type="STRING" id="1324314.BVG16_18705"/>
<dbReference type="CDD" id="cd02440">
    <property type="entry name" value="AdoMet_MTases"/>
    <property type="match status" value="1"/>
</dbReference>
<dbReference type="GO" id="GO:0008757">
    <property type="term" value="F:S-adenosylmethionine-dependent methyltransferase activity"/>
    <property type="evidence" value="ECO:0007669"/>
    <property type="project" value="InterPro"/>
</dbReference>
<dbReference type="Pfam" id="PF08241">
    <property type="entry name" value="Methyltransf_11"/>
    <property type="match status" value="1"/>
</dbReference>
<dbReference type="OrthoDB" id="9777497at2"/>
<accession>A0A1T2X8P0</accession>
<evidence type="ECO:0000313" key="2">
    <source>
        <dbReference type="EMBL" id="OPA76234.1"/>
    </source>
</evidence>
<keyword evidence="3" id="KW-1185">Reference proteome</keyword>
<dbReference type="PANTHER" id="PTHR43591">
    <property type="entry name" value="METHYLTRANSFERASE"/>
    <property type="match status" value="1"/>
</dbReference>